<feature type="transmembrane region" description="Helical" evidence="9">
    <location>
        <begin position="35"/>
        <end position="57"/>
    </location>
</feature>
<accession>A0A7W5B5W6</accession>
<evidence type="ECO:0000256" key="6">
    <source>
        <dbReference type="ARBA" id="ARBA00022840"/>
    </source>
</evidence>
<dbReference type="PROSITE" id="PS50109">
    <property type="entry name" value="HIS_KIN"/>
    <property type="match status" value="1"/>
</dbReference>
<comment type="caution">
    <text evidence="11">The sequence shown here is derived from an EMBL/GenBank/DDBJ whole genome shotgun (WGS) entry which is preliminary data.</text>
</comment>
<dbReference type="GO" id="GO:0005524">
    <property type="term" value="F:ATP binding"/>
    <property type="evidence" value="ECO:0007669"/>
    <property type="project" value="UniProtKB-KW"/>
</dbReference>
<dbReference type="SUPFAM" id="SSF55874">
    <property type="entry name" value="ATPase domain of HSP90 chaperone/DNA topoisomerase II/histidine kinase"/>
    <property type="match status" value="1"/>
</dbReference>
<feature type="domain" description="Histidine kinase" evidence="10">
    <location>
        <begin position="214"/>
        <end position="432"/>
    </location>
</feature>
<keyword evidence="9" id="KW-0472">Membrane</keyword>
<keyword evidence="3" id="KW-0808">Transferase</keyword>
<name>A0A7W5B5W6_9BURK</name>
<dbReference type="PRINTS" id="PR00344">
    <property type="entry name" value="BCTRLSENSOR"/>
</dbReference>
<evidence type="ECO:0000256" key="8">
    <source>
        <dbReference type="SAM" id="MobiDB-lite"/>
    </source>
</evidence>
<dbReference type="RefSeq" id="WP_183439166.1">
    <property type="nucleotide sequence ID" value="NZ_JACHXD010000001.1"/>
</dbReference>
<dbReference type="EC" id="2.7.13.3" evidence="2"/>
<comment type="catalytic activity">
    <reaction evidence="1">
        <text>ATP + protein L-histidine = ADP + protein N-phospho-L-histidine.</text>
        <dbReference type="EC" id="2.7.13.3"/>
    </reaction>
</comment>
<gene>
    <name evidence="11" type="ORF">FHS03_000196</name>
</gene>
<evidence type="ECO:0000256" key="1">
    <source>
        <dbReference type="ARBA" id="ARBA00000085"/>
    </source>
</evidence>
<dbReference type="GO" id="GO:0004673">
    <property type="term" value="F:protein histidine kinase activity"/>
    <property type="evidence" value="ECO:0007669"/>
    <property type="project" value="UniProtKB-EC"/>
</dbReference>
<evidence type="ECO:0000313" key="12">
    <source>
        <dbReference type="Proteomes" id="UP000541535"/>
    </source>
</evidence>
<dbReference type="InterPro" id="IPR005467">
    <property type="entry name" value="His_kinase_dom"/>
</dbReference>
<dbReference type="AlphaFoldDB" id="A0A7W5B5W6"/>
<keyword evidence="6" id="KW-0067">ATP-binding</keyword>
<dbReference type="PANTHER" id="PTHR43065">
    <property type="entry name" value="SENSOR HISTIDINE KINASE"/>
    <property type="match status" value="1"/>
</dbReference>
<dbReference type="Proteomes" id="UP000541535">
    <property type="component" value="Unassembled WGS sequence"/>
</dbReference>
<keyword evidence="9" id="KW-0812">Transmembrane</keyword>
<keyword evidence="7" id="KW-0902">Two-component regulatory system</keyword>
<dbReference type="PANTHER" id="PTHR43065:SF46">
    <property type="entry name" value="C4-DICARBOXYLATE TRANSPORT SENSOR PROTEIN DCTB"/>
    <property type="match status" value="1"/>
</dbReference>
<evidence type="ECO:0000256" key="3">
    <source>
        <dbReference type="ARBA" id="ARBA00022679"/>
    </source>
</evidence>
<proteinExistence type="predicted"/>
<evidence type="ECO:0000256" key="2">
    <source>
        <dbReference type="ARBA" id="ARBA00012438"/>
    </source>
</evidence>
<dbReference type="InterPro" id="IPR003594">
    <property type="entry name" value="HATPase_dom"/>
</dbReference>
<dbReference type="EMBL" id="JACHXD010000001">
    <property type="protein sequence ID" value="MBB3117177.1"/>
    <property type="molecule type" value="Genomic_DNA"/>
</dbReference>
<keyword evidence="4" id="KW-0547">Nucleotide-binding</keyword>
<keyword evidence="9" id="KW-1133">Transmembrane helix</keyword>
<evidence type="ECO:0000256" key="4">
    <source>
        <dbReference type="ARBA" id="ARBA00022741"/>
    </source>
</evidence>
<keyword evidence="5 11" id="KW-0418">Kinase</keyword>
<evidence type="ECO:0000313" key="11">
    <source>
        <dbReference type="EMBL" id="MBB3117177.1"/>
    </source>
</evidence>
<reference evidence="11 12" key="1">
    <citation type="submission" date="2020-08" db="EMBL/GenBank/DDBJ databases">
        <title>Genomic Encyclopedia of Type Strains, Phase III (KMG-III): the genomes of soil and plant-associated and newly described type strains.</title>
        <authorList>
            <person name="Whitman W."/>
        </authorList>
    </citation>
    <scope>NUCLEOTIDE SEQUENCE [LARGE SCALE GENOMIC DNA]</scope>
    <source>
        <strain evidence="11 12">CECT 8897</strain>
    </source>
</reference>
<keyword evidence="12" id="KW-1185">Reference proteome</keyword>
<dbReference type="Gene3D" id="3.30.565.10">
    <property type="entry name" value="Histidine kinase-like ATPase, C-terminal domain"/>
    <property type="match status" value="1"/>
</dbReference>
<dbReference type="InterPro" id="IPR004358">
    <property type="entry name" value="Sig_transdc_His_kin-like_C"/>
</dbReference>
<dbReference type="Pfam" id="PF02518">
    <property type="entry name" value="HATPase_c"/>
    <property type="match status" value="1"/>
</dbReference>
<dbReference type="SMART" id="SM00387">
    <property type="entry name" value="HATPase_c"/>
    <property type="match status" value="1"/>
</dbReference>
<evidence type="ECO:0000256" key="9">
    <source>
        <dbReference type="SAM" id="Phobius"/>
    </source>
</evidence>
<sequence>MASERGPKLALVAGALVLMAVSAAATSVLYAQPDSPRLLALCGIGAAAAAALMWHGLSKLEVRQPRREAPASAFLPAGRATSTTDGDDGMANWQGLHPAALALEARLEHAPIALFRIAHLSGAGEATPLNANARRLLAPGRASAPQQLCEVLAAQPADQRNLISFDTERGLERAMLAVSALTVQGEGQRIAALLPVESELEAEALNAWRQLVHILTHEIMNSLTPVASLSRTARELLEEMQAPQPAQAAELADDLRTSLDAIARRAASLADFVGSYRSLSTVPEAQPERVRLGDLFARLAALLAADWQARGGNAEFSVEPASLEVLVDPGQLEQALINLLKNAAEATAAQARPTATVSARLSRGGRLRIEVADNGPGVPDELAAHIFTPFFSTKKQGRGIGLAMVRHLVHGNGGTVRYARTVSSGARFIVTF</sequence>
<dbReference type="InterPro" id="IPR036890">
    <property type="entry name" value="HATPase_C_sf"/>
</dbReference>
<protein>
    <recommendedName>
        <fullName evidence="2">histidine kinase</fullName>
        <ecNumber evidence="2">2.7.13.3</ecNumber>
    </recommendedName>
</protein>
<feature type="region of interest" description="Disordered" evidence="8">
    <location>
        <begin position="71"/>
        <end position="91"/>
    </location>
</feature>
<dbReference type="Gene3D" id="1.10.287.130">
    <property type="match status" value="1"/>
</dbReference>
<organism evidence="11 12">
    <name type="scientific">Pseudoduganella violacea</name>
    <dbReference type="NCBI Taxonomy" id="1715466"/>
    <lineage>
        <taxon>Bacteria</taxon>
        <taxon>Pseudomonadati</taxon>
        <taxon>Pseudomonadota</taxon>
        <taxon>Betaproteobacteria</taxon>
        <taxon>Burkholderiales</taxon>
        <taxon>Oxalobacteraceae</taxon>
        <taxon>Telluria group</taxon>
        <taxon>Pseudoduganella</taxon>
    </lineage>
</organism>
<dbReference type="GO" id="GO:0000160">
    <property type="term" value="P:phosphorelay signal transduction system"/>
    <property type="evidence" value="ECO:0007669"/>
    <property type="project" value="UniProtKB-KW"/>
</dbReference>
<evidence type="ECO:0000259" key="10">
    <source>
        <dbReference type="PROSITE" id="PS50109"/>
    </source>
</evidence>
<evidence type="ECO:0000256" key="5">
    <source>
        <dbReference type="ARBA" id="ARBA00022777"/>
    </source>
</evidence>
<evidence type="ECO:0000256" key="7">
    <source>
        <dbReference type="ARBA" id="ARBA00023012"/>
    </source>
</evidence>
<dbReference type="CDD" id="cd00075">
    <property type="entry name" value="HATPase"/>
    <property type="match status" value="1"/>
</dbReference>